<keyword evidence="3" id="KW-1185">Reference proteome</keyword>
<accession>A0A8H4PVI0</accession>
<proteinExistence type="predicted"/>
<reference evidence="2 3" key="1">
    <citation type="journal article" date="2020" name="Genome Biol. Evol.">
        <title>A new high-quality draft genome assembly of the Chinese cordyceps Ophiocordyceps sinensis.</title>
        <authorList>
            <person name="Shu R."/>
            <person name="Zhang J."/>
            <person name="Meng Q."/>
            <person name="Zhang H."/>
            <person name="Zhou G."/>
            <person name="Li M."/>
            <person name="Wu P."/>
            <person name="Zhao Y."/>
            <person name="Chen C."/>
            <person name="Qin Q."/>
        </authorList>
    </citation>
    <scope>NUCLEOTIDE SEQUENCE [LARGE SCALE GENOMIC DNA]</scope>
    <source>
        <strain evidence="2 3">IOZ07</strain>
    </source>
</reference>
<feature type="region of interest" description="Disordered" evidence="1">
    <location>
        <begin position="59"/>
        <end position="123"/>
    </location>
</feature>
<evidence type="ECO:0000313" key="3">
    <source>
        <dbReference type="Proteomes" id="UP000557566"/>
    </source>
</evidence>
<evidence type="ECO:0000313" key="2">
    <source>
        <dbReference type="EMBL" id="KAF4511254.1"/>
    </source>
</evidence>
<dbReference type="AlphaFoldDB" id="A0A8H4PVI0"/>
<organism evidence="2 3">
    <name type="scientific">Ophiocordyceps sinensis</name>
    <dbReference type="NCBI Taxonomy" id="72228"/>
    <lineage>
        <taxon>Eukaryota</taxon>
        <taxon>Fungi</taxon>
        <taxon>Dikarya</taxon>
        <taxon>Ascomycota</taxon>
        <taxon>Pezizomycotina</taxon>
        <taxon>Sordariomycetes</taxon>
        <taxon>Hypocreomycetidae</taxon>
        <taxon>Hypocreales</taxon>
        <taxon>Ophiocordycipitaceae</taxon>
        <taxon>Ophiocordyceps</taxon>
    </lineage>
</organism>
<name>A0A8H4PVI0_9HYPO</name>
<feature type="region of interest" description="Disordered" evidence="1">
    <location>
        <begin position="1"/>
        <end position="37"/>
    </location>
</feature>
<gene>
    <name evidence="2" type="ORF">G6O67_003068</name>
</gene>
<evidence type="ECO:0000256" key="1">
    <source>
        <dbReference type="SAM" id="MobiDB-lite"/>
    </source>
</evidence>
<sequence>MTRGIWPPRWRASKVPQRSRPTRLPPRVPAIHQDESDILPETLAEMDKIYAQLDDQLAKAEGRAGGKPEARNAVMVRHEQSSRAQRDGEQGRFSKFHYSQDPEDAAPTGRTGGDLSGPQAAANKVVSEELRVPDHLADKVAKHGEHCARTKTAVTPTGDLEKVTPAKTPSSVQRQDAPYTMSLNFSSYREGIFGAFDARNIDRL</sequence>
<feature type="region of interest" description="Disordered" evidence="1">
    <location>
        <begin position="155"/>
        <end position="175"/>
    </location>
</feature>
<dbReference type="EMBL" id="JAAVMX010000003">
    <property type="protein sequence ID" value="KAF4511254.1"/>
    <property type="molecule type" value="Genomic_DNA"/>
</dbReference>
<protein>
    <submittedName>
        <fullName evidence="2">Uncharacterized protein</fullName>
    </submittedName>
</protein>
<dbReference type="OrthoDB" id="40134at2759"/>
<dbReference type="Proteomes" id="UP000557566">
    <property type="component" value="Unassembled WGS sequence"/>
</dbReference>
<feature type="compositionally biased region" description="Basic and acidic residues" evidence="1">
    <location>
        <begin position="59"/>
        <end position="92"/>
    </location>
</feature>
<comment type="caution">
    <text evidence="2">The sequence shown here is derived from an EMBL/GenBank/DDBJ whole genome shotgun (WGS) entry which is preliminary data.</text>
</comment>